<evidence type="ECO:0000313" key="4">
    <source>
        <dbReference type="EMBL" id="KAG7159141.1"/>
    </source>
</evidence>
<evidence type="ECO:0000256" key="2">
    <source>
        <dbReference type="PROSITE-ProRule" id="PRU00497"/>
    </source>
</evidence>
<name>A0A8J5MPN3_HOMAM</name>
<evidence type="ECO:0000313" key="5">
    <source>
        <dbReference type="Proteomes" id="UP000747542"/>
    </source>
</evidence>
<keyword evidence="1 2" id="KW-0193">Cuticle</keyword>
<accession>A0A8J5MPN3</accession>
<dbReference type="PANTHER" id="PTHR12236:SF79">
    <property type="entry name" value="CUTICULAR PROTEIN 50CB-RELATED"/>
    <property type="match status" value="1"/>
</dbReference>
<keyword evidence="5" id="KW-1185">Reference proteome</keyword>
<dbReference type="EMBL" id="JAHLQT010033762">
    <property type="protein sequence ID" value="KAG7159141.1"/>
    <property type="molecule type" value="Genomic_DNA"/>
</dbReference>
<sequence>MSVSTNYHLLHTQVLVLAVLVASVIALPSSHPSYGAPSVPAQYDFTYAVKDSYSGNDFGHQENRNGYNTQGVYFVQLPDGRVQRVTYTVNGDEGFVAQVGYQGEAQYPAYHPSPSYNPGPSYGK</sequence>
<dbReference type="Proteomes" id="UP000747542">
    <property type="component" value="Unassembled WGS sequence"/>
</dbReference>
<evidence type="ECO:0000256" key="1">
    <source>
        <dbReference type="ARBA" id="ARBA00022460"/>
    </source>
</evidence>
<dbReference type="Pfam" id="PF00379">
    <property type="entry name" value="Chitin_bind_4"/>
    <property type="match status" value="1"/>
</dbReference>
<dbReference type="GO" id="GO:0005615">
    <property type="term" value="C:extracellular space"/>
    <property type="evidence" value="ECO:0007669"/>
    <property type="project" value="TreeGrafter"/>
</dbReference>
<dbReference type="AlphaFoldDB" id="A0A8J5MPN3"/>
<gene>
    <name evidence="4" type="ORF">Hamer_G016521</name>
</gene>
<dbReference type="InterPro" id="IPR000618">
    <property type="entry name" value="Insect_cuticle"/>
</dbReference>
<feature type="chain" id="PRO_5035204807" evidence="3">
    <location>
        <begin position="27"/>
        <end position="124"/>
    </location>
</feature>
<evidence type="ECO:0000256" key="3">
    <source>
        <dbReference type="SAM" id="SignalP"/>
    </source>
</evidence>
<dbReference type="GO" id="GO:0031012">
    <property type="term" value="C:extracellular matrix"/>
    <property type="evidence" value="ECO:0007669"/>
    <property type="project" value="TreeGrafter"/>
</dbReference>
<dbReference type="PROSITE" id="PS51155">
    <property type="entry name" value="CHIT_BIND_RR_2"/>
    <property type="match status" value="1"/>
</dbReference>
<dbReference type="PANTHER" id="PTHR12236">
    <property type="entry name" value="STRUCTURAL CONTITUENT OF CUTICLE"/>
    <property type="match status" value="1"/>
</dbReference>
<dbReference type="GO" id="GO:0042302">
    <property type="term" value="F:structural constituent of cuticle"/>
    <property type="evidence" value="ECO:0007669"/>
    <property type="project" value="UniProtKB-UniRule"/>
</dbReference>
<comment type="caution">
    <text evidence="4">The sequence shown here is derived from an EMBL/GenBank/DDBJ whole genome shotgun (WGS) entry which is preliminary data.</text>
</comment>
<feature type="signal peptide" evidence="3">
    <location>
        <begin position="1"/>
        <end position="26"/>
    </location>
</feature>
<organism evidence="4 5">
    <name type="scientific">Homarus americanus</name>
    <name type="common">American lobster</name>
    <dbReference type="NCBI Taxonomy" id="6706"/>
    <lineage>
        <taxon>Eukaryota</taxon>
        <taxon>Metazoa</taxon>
        <taxon>Ecdysozoa</taxon>
        <taxon>Arthropoda</taxon>
        <taxon>Crustacea</taxon>
        <taxon>Multicrustacea</taxon>
        <taxon>Malacostraca</taxon>
        <taxon>Eumalacostraca</taxon>
        <taxon>Eucarida</taxon>
        <taxon>Decapoda</taxon>
        <taxon>Pleocyemata</taxon>
        <taxon>Astacidea</taxon>
        <taxon>Nephropoidea</taxon>
        <taxon>Nephropidae</taxon>
        <taxon>Homarus</taxon>
    </lineage>
</organism>
<proteinExistence type="predicted"/>
<keyword evidence="3" id="KW-0732">Signal</keyword>
<reference evidence="4" key="1">
    <citation type="journal article" date="2021" name="Sci. Adv.">
        <title>The American lobster genome reveals insights on longevity, neural, and immune adaptations.</title>
        <authorList>
            <person name="Polinski J.M."/>
            <person name="Zimin A.V."/>
            <person name="Clark K.F."/>
            <person name="Kohn A.B."/>
            <person name="Sadowski N."/>
            <person name="Timp W."/>
            <person name="Ptitsyn A."/>
            <person name="Khanna P."/>
            <person name="Romanova D.Y."/>
            <person name="Williams P."/>
            <person name="Greenwood S.J."/>
            <person name="Moroz L.L."/>
            <person name="Walt D.R."/>
            <person name="Bodnar A.G."/>
        </authorList>
    </citation>
    <scope>NUCLEOTIDE SEQUENCE</scope>
    <source>
        <strain evidence="4">GMGI-L3</strain>
    </source>
</reference>
<protein>
    <submittedName>
        <fullName evidence="4">Pro-resilin-like 67</fullName>
    </submittedName>
</protein>
<dbReference type="InterPro" id="IPR051217">
    <property type="entry name" value="Insect_Cuticle_Struc_Prot"/>
</dbReference>